<comment type="caution">
    <text evidence="2">The sequence shown here is derived from an EMBL/GenBank/DDBJ whole genome shotgun (WGS) entry which is preliminary data.</text>
</comment>
<dbReference type="Proteomes" id="UP000281691">
    <property type="component" value="Unassembled WGS sequence"/>
</dbReference>
<dbReference type="AlphaFoldDB" id="A0A3N4WJD1"/>
<gene>
    <name evidence="2" type="ORF">EDC46_0441</name>
</gene>
<proteinExistence type="predicted"/>
<dbReference type="EMBL" id="RKQP01000001">
    <property type="protein sequence ID" value="RPE86050.1"/>
    <property type="molecule type" value="Genomic_DNA"/>
</dbReference>
<dbReference type="OrthoDB" id="5679715at2"/>
<protein>
    <submittedName>
        <fullName evidence="2">Uncharacterized protein</fullName>
    </submittedName>
</protein>
<keyword evidence="1" id="KW-0812">Transmembrane</keyword>
<sequence length="115" mass="12808">MKRYNFLFTFTHNGKEQGIPIQAESVSDAKALAKSITDGLHYANDYEEVVEQADSFKEQKIAWICAKPVEELPFPFKQLKQAALFFAYGTDCQCCLGYRIMGALVLGSIAGYLVG</sequence>
<feature type="transmembrane region" description="Helical" evidence="1">
    <location>
        <begin position="96"/>
        <end position="114"/>
    </location>
</feature>
<accession>A0A3N4WJD1</accession>
<name>A0A3N4WJD1_9PAST</name>
<keyword evidence="1" id="KW-1133">Transmembrane helix</keyword>
<keyword evidence="1" id="KW-0472">Membrane</keyword>
<evidence type="ECO:0000313" key="3">
    <source>
        <dbReference type="Proteomes" id="UP000281691"/>
    </source>
</evidence>
<keyword evidence="3" id="KW-1185">Reference proteome</keyword>
<dbReference type="RefSeq" id="WP_124210611.1">
    <property type="nucleotide sequence ID" value="NZ_CP016615.1"/>
</dbReference>
<organism evidence="2 3">
    <name type="scientific">Vespertiliibacter pulmonis</name>
    <dbReference type="NCBI Taxonomy" id="1443036"/>
    <lineage>
        <taxon>Bacteria</taxon>
        <taxon>Pseudomonadati</taxon>
        <taxon>Pseudomonadota</taxon>
        <taxon>Gammaproteobacteria</taxon>
        <taxon>Pasteurellales</taxon>
        <taxon>Pasteurellaceae</taxon>
        <taxon>Vespertiliibacter</taxon>
    </lineage>
</organism>
<evidence type="ECO:0000313" key="2">
    <source>
        <dbReference type="EMBL" id="RPE86050.1"/>
    </source>
</evidence>
<evidence type="ECO:0000256" key="1">
    <source>
        <dbReference type="SAM" id="Phobius"/>
    </source>
</evidence>
<reference evidence="2 3" key="1">
    <citation type="submission" date="2018-11" db="EMBL/GenBank/DDBJ databases">
        <title>Genomic Encyclopedia of Type Strains, Phase IV (KMG-IV): sequencing the most valuable type-strain genomes for metagenomic binning, comparative biology and taxonomic classification.</title>
        <authorList>
            <person name="Goeker M."/>
        </authorList>
    </citation>
    <scope>NUCLEOTIDE SEQUENCE [LARGE SCALE GENOMIC DNA]</scope>
    <source>
        <strain evidence="2 3">DSM 27238</strain>
    </source>
</reference>